<dbReference type="OrthoDB" id="5195186at2"/>
<name>A0A3D9USW0_9MICO</name>
<evidence type="ECO:0000256" key="6">
    <source>
        <dbReference type="ARBA" id="ARBA00023136"/>
    </source>
</evidence>
<accession>A0A3D9USW0</accession>
<feature type="transmembrane region" description="Helical" evidence="8">
    <location>
        <begin position="6"/>
        <end position="25"/>
    </location>
</feature>
<reference evidence="10 11" key="1">
    <citation type="submission" date="2018-08" db="EMBL/GenBank/DDBJ databases">
        <title>Sequencing the genomes of 1000 actinobacteria strains.</title>
        <authorList>
            <person name="Klenk H.-P."/>
        </authorList>
    </citation>
    <scope>NUCLEOTIDE SEQUENCE [LARGE SCALE GENOMIC DNA]</scope>
    <source>
        <strain evidence="10 11">DSM 22967</strain>
    </source>
</reference>
<dbReference type="Pfam" id="PF18916">
    <property type="entry name" value="Lycopene_cyc"/>
    <property type="match status" value="1"/>
</dbReference>
<evidence type="ECO:0000256" key="4">
    <source>
        <dbReference type="ARBA" id="ARBA00022746"/>
    </source>
</evidence>
<evidence type="ECO:0000256" key="2">
    <source>
        <dbReference type="ARBA" id="ARBA00004829"/>
    </source>
</evidence>
<comment type="pathway">
    <text evidence="2">Carotenoid biosynthesis.</text>
</comment>
<gene>
    <name evidence="10" type="ORF">DFJ65_0703</name>
</gene>
<evidence type="ECO:0000256" key="5">
    <source>
        <dbReference type="ARBA" id="ARBA00022989"/>
    </source>
</evidence>
<evidence type="ECO:0000259" key="9">
    <source>
        <dbReference type="Pfam" id="PF18916"/>
    </source>
</evidence>
<dbReference type="GO" id="GO:0016117">
    <property type="term" value="P:carotenoid biosynthetic process"/>
    <property type="evidence" value="ECO:0007669"/>
    <property type="project" value="UniProtKB-KW"/>
</dbReference>
<evidence type="ECO:0000256" key="1">
    <source>
        <dbReference type="ARBA" id="ARBA00004141"/>
    </source>
</evidence>
<dbReference type="GO" id="GO:0016872">
    <property type="term" value="F:intramolecular lyase activity"/>
    <property type="evidence" value="ECO:0007669"/>
    <property type="project" value="InterPro"/>
</dbReference>
<dbReference type="GO" id="GO:0045436">
    <property type="term" value="F:lycopene beta cyclase activity"/>
    <property type="evidence" value="ECO:0007669"/>
    <property type="project" value="UniProtKB-ARBA"/>
</dbReference>
<dbReference type="NCBIfam" id="TIGR03462">
    <property type="entry name" value="CarR_dom_SF"/>
    <property type="match status" value="1"/>
</dbReference>
<comment type="caution">
    <text evidence="10">The sequence shown here is derived from an EMBL/GenBank/DDBJ whole genome shotgun (WGS) entry which is preliminary data.</text>
</comment>
<sequence length="121" mass="13651">MSLERFAYLAMLVFCVGATLPLIPAFGLELGRRWRRLLLTVVLAGTPFLIWDVLVTHAGHWWFDADQTLPWSIGGLPPEEILFFVVIPIVSVITFEGVLTVRRHGGIRATVRRDPVDGQER</sequence>
<comment type="subcellular location">
    <subcellularLocation>
        <location evidence="1">Membrane</location>
        <topology evidence="1">Multi-pass membrane protein</topology>
    </subcellularLocation>
</comment>
<dbReference type="EMBL" id="QTUA01000001">
    <property type="protein sequence ID" value="REF29735.1"/>
    <property type="molecule type" value="Genomic_DNA"/>
</dbReference>
<dbReference type="AlphaFoldDB" id="A0A3D9USW0"/>
<keyword evidence="11" id="KW-1185">Reference proteome</keyword>
<evidence type="ECO:0000313" key="10">
    <source>
        <dbReference type="EMBL" id="REF29735.1"/>
    </source>
</evidence>
<keyword evidence="7" id="KW-0413">Isomerase</keyword>
<feature type="domain" description="Lycopene cyclase" evidence="9">
    <location>
        <begin position="8"/>
        <end position="96"/>
    </location>
</feature>
<feature type="transmembrane region" description="Helical" evidence="8">
    <location>
        <begin position="37"/>
        <end position="61"/>
    </location>
</feature>
<organism evidence="10 11">
    <name type="scientific">Calidifontibacter indicus</name>
    <dbReference type="NCBI Taxonomy" id="419650"/>
    <lineage>
        <taxon>Bacteria</taxon>
        <taxon>Bacillati</taxon>
        <taxon>Actinomycetota</taxon>
        <taxon>Actinomycetes</taxon>
        <taxon>Micrococcales</taxon>
        <taxon>Dermacoccaceae</taxon>
        <taxon>Calidifontibacter</taxon>
    </lineage>
</organism>
<dbReference type="RefSeq" id="WP_115921826.1">
    <property type="nucleotide sequence ID" value="NZ_QTUA01000001.1"/>
</dbReference>
<protein>
    <submittedName>
        <fullName evidence="10">Lycopene cyclase domain-containing protein</fullName>
    </submittedName>
</protein>
<evidence type="ECO:0000256" key="7">
    <source>
        <dbReference type="ARBA" id="ARBA00023235"/>
    </source>
</evidence>
<keyword evidence="5 8" id="KW-1133">Transmembrane helix</keyword>
<dbReference type="Proteomes" id="UP000256253">
    <property type="component" value="Unassembled WGS sequence"/>
</dbReference>
<feature type="transmembrane region" description="Helical" evidence="8">
    <location>
        <begin position="81"/>
        <end position="99"/>
    </location>
</feature>
<keyword evidence="6 8" id="KW-0472">Membrane</keyword>
<keyword evidence="4" id="KW-0125">Carotenoid biosynthesis</keyword>
<evidence type="ECO:0000313" key="11">
    <source>
        <dbReference type="Proteomes" id="UP000256253"/>
    </source>
</evidence>
<proteinExistence type="predicted"/>
<dbReference type="InterPro" id="IPR017825">
    <property type="entry name" value="Lycopene_cyclase_dom"/>
</dbReference>
<evidence type="ECO:0000256" key="3">
    <source>
        <dbReference type="ARBA" id="ARBA00022692"/>
    </source>
</evidence>
<dbReference type="GO" id="GO:0016020">
    <property type="term" value="C:membrane"/>
    <property type="evidence" value="ECO:0007669"/>
    <property type="project" value="UniProtKB-SubCell"/>
</dbReference>
<keyword evidence="3 8" id="KW-0812">Transmembrane</keyword>
<evidence type="ECO:0000256" key="8">
    <source>
        <dbReference type="SAM" id="Phobius"/>
    </source>
</evidence>